<evidence type="ECO:0000313" key="3">
    <source>
        <dbReference type="Proteomes" id="UP000218542"/>
    </source>
</evidence>
<comment type="caution">
    <text evidence="2">The sequence shown here is derived from an EMBL/GenBank/DDBJ whole genome shotgun (WGS) entry which is preliminary data.</text>
</comment>
<name>A0A286U264_9BACT</name>
<keyword evidence="3" id="KW-1185">Reference proteome</keyword>
<dbReference type="AlphaFoldDB" id="A0A286U264"/>
<dbReference type="Proteomes" id="UP000218542">
    <property type="component" value="Unassembled WGS sequence"/>
</dbReference>
<sequence>MNKSLLTNLIAAAVCGGTYACPEFTGKQALFLSGLFALSGALTNWLAVHMLFEKIPGFYGSGIITLRFEEFKAGIRSLIMENFFTEENFAKVSKEALPHEIDPDLVMGKIDLDKMFDGFISVVKASPFGGMLDMFGGTEALEPLRDPFKKEFEKRISGILQNIDISSVLQRETDFKTFKSKIGDMVDTRLDELTPKHVKSIIEDMIRQHLGWLVVWGGVFGAFIGFLSTLLL</sequence>
<dbReference type="RefSeq" id="WP_096895618.1">
    <property type="nucleotide sequence ID" value="NZ_BAOS01000029.1"/>
</dbReference>
<gene>
    <name evidence="2" type="ORF">SCALIN_C29_0009</name>
</gene>
<keyword evidence="1" id="KW-0472">Membrane</keyword>
<dbReference type="OrthoDB" id="5565224at2"/>
<feature type="transmembrane region" description="Helical" evidence="1">
    <location>
        <begin position="30"/>
        <end position="52"/>
    </location>
</feature>
<dbReference type="EMBL" id="BAOS01000029">
    <property type="protein sequence ID" value="GAX62230.1"/>
    <property type="molecule type" value="Genomic_DNA"/>
</dbReference>
<keyword evidence="1" id="KW-1133">Transmembrane helix</keyword>
<feature type="transmembrane region" description="Helical" evidence="1">
    <location>
        <begin position="210"/>
        <end position="231"/>
    </location>
</feature>
<dbReference type="PROSITE" id="PS51257">
    <property type="entry name" value="PROKAR_LIPOPROTEIN"/>
    <property type="match status" value="1"/>
</dbReference>
<evidence type="ECO:0000256" key="1">
    <source>
        <dbReference type="SAM" id="Phobius"/>
    </source>
</evidence>
<evidence type="ECO:0000313" key="2">
    <source>
        <dbReference type="EMBL" id="GAX62230.1"/>
    </source>
</evidence>
<protein>
    <recommendedName>
        <fullName evidence="4">DUF445 domain-containing protein</fullName>
    </recommendedName>
</protein>
<organism evidence="2 3">
    <name type="scientific">Candidatus Scalindua japonica</name>
    <dbReference type="NCBI Taxonomy" id="1284222"/>
    <lineage>
        <taxon>Bacteria</taxon>
        <taxon>Pseudomonadati</taxon>
        <taxon>Planctomycetota</taxon>
        <taxon>Candidatus Brocadiia</taxon>
        <taxon>Candidatus Brocadiales</taxon>
        <taxon>Candidatus Scalinduaceae</taxon>
        <taxon>Candidatus Scalindua</taxon>
    </lineage>
</organism>
<accession>A0A286U264</accession>
<keyword evidence="1" id="KW-0812">Transmembrane</keyword>
<dbReference type="PANTHER" id="PTHR38568">
    <property type="entry name" value="DUF445 DOMAIN-CONTAINING PROTEIN-RELATED"/>
    <property type="match status" value="1"/>
</dbReference>
<reference evidence="3" key="1">
    <citation type="journal article" date="2017" name="Environ. Microbiol. Rep.">
        <title>Genetic Diversity of Marine Anaerobic Ammonium-Oxidizing Bacteria as Revealed by Genomic and Proteomic Analyses of 'Candidatus Scalindua japonica'.</title>
        <authorList>
            <person name="Oshiki M."/>
            <person name="Mizuto K."/>
            <person name="Kimura Z."/>
            <person name="Kindaichi T."/>
            <person name="Satoh H."/>
            <person name="Okabe S."/>
        </authorList>
    </citation>
    <scope>NUCLEOTIDE SEQUENCE [LARGE SCALE GENOMIC DNA]</scope>
    <source>
        <strain evidence="3">husup-a2</strain>
    </source>
</reference>
<evidence type="ECO:0008006" key="4">
    <source>
        <dbReference type="Google" id="ProtNLM"/>
    </source>
</evidence>
<proteinExistence type="predicted"/>
<dbReference type="PANTHER" id="PTHR38568:SF1">
    <property type="entry name" value="DUF445 DOMAIN-CONTAINING PROTEIN"/>
    <property type="match status" value="1"/>
</dbReference>